<dbReference type="AlphaFoldDB" id="A0A9X0AW70"/>
<dbReference type="GO" id="GO:0005739">
    <property type="term" value="C:mitochondrion"/>
    <property type="evidence" value="ECO:0007669"/>
    <property type="project" value="UniProtKB-SubCell"/>
</dbReference>
<name>A0A9X0AW70_9HELO</name>
<keyword evidence="8" id="KW-1185">Reference proteome</keyword>
<comment type="caution">
    <text evidence="7">The sequence shown here is derived from an EMBL/GenBank/DDBJ whole genome shotgun (WGS) entry which is preliminary data.</text>
</comment>
<comment type="subcellular location">
    <subcellularLocation>
        <location evidence="1">Mitochondrion</location>
    </subcellularLocation>
</comment>
<dbReference type="InterPro" id="IPR051035">
    <property type="entry name" value="Mito_inheritance_9"/>
</dbReference>
<proteinExistence type="inferred from homology"/>
<keyword evidence="4" id="KW-0809">Transit peptide</keyword>
<reference evidence="7" key="1">
    <citation type="submission" date="2022-11" db="EMBL/GenBank/DDBJ databases">
        <title>Genome Resource of Sclerotinia nivalis Strain SnTB1, a Plant Pathogen Isolated from American Ginseng.</title>
        <authorList>
            <person name="Fan S."/>
        </authorList>
    </citation>
    <scope>NUCLEOTIDE SEQUENCE</scope>
    <source>
        <strain evidence="7">SnTB1</strain>
    </source>
</reference>
<dbReference type="OrthoDB" id="2968323at2759"/>
<evidence type="ECO:0000256" key="5">
    <source>
        <dbReference type="ARBA" id="ARBA00023128"/>
    </source>
</evidence>
<evidence type="ECO:0000256" key="4">
    <source>
        <dbReference type="ARBA" id="ARBA00022946"/>
    </source>
</evidence>
<evidence type="ECO:0000256" key="2">
    <source>
        <dbReference type="ARBA" id="ARBA00005543"/>
    </source>
</evidence>
<sequence>MPCLARIPHRPILSFLIKDFLPIQIAPCYSYSKSSIRHNLSRAISTNSTSPYEHFFCYTSGRWLWDEESQQRERFLFFNVQELKRIAVESVEAQSCVSITKIAEGGYNKVFRLVMDNGSVVIARIPNPNAGPAYKTTASEVATMDFVRFIYR</sequence>
<evidence type="ECO:0000256" key="6">
    <source>
        <dbReference type="ARBA" id="ARBA00031849"/>
    </source>
</evidence>
<gene>
    <name evidence="7" type="ORF">OCU04_000413</name>
</gene>
<dbReference type="EMBL" id="JAPEIS010000001">
    <property type="protein sequence ID" value="KAJ8070010.1"/>
    <property type="molecule type" value="Genomic_DNA"/>
</dbReference>
<accession>A0A9X0AW70</accession>
<protein>
    <recommendedName>
        <fullName evidence="3">Altered inheritance of mitochondria protein 9, mitochondrial</fullName>
    </recommendedName>
    <alternativeName>
        <fullName evidence="6">Found in mitochondrial proteome protein 29</fullName>
    </alternativeName>
</protein>
<evidence type="ECO:0000313" key="8">
    <source>
        <dbReference type="Proteomes" id="UP001152300"/>
    </source>
</evidence>
<comment type="similarity">
    <text evidence="2">Belongs to the AIM9 family.</text>
</comment>
<dbReference type="Proteomes" id="UP001152300">
    <property type="component" value="Unassembled WGS sequence"/>
</dbReference>
<evidence type="ECO:0000313" key="7">
    <source>
        <dbReference type="EMBL" id="KAJ8070010.1"/>
    </source>
</evidence>
<keyword evidence="5" id="KW-0496">Mitochondrion</keyword>
<evidence type="ECO:0000256" key="3">
    <source>
        <dbReference type="ARBA" id="ARBA00016197"/>
    </source>
</evidence>
<dbReference type="InterPro" id="IPR011009">
    <property type="entry name" value="Kinase-like_dom_sf"/>
</dbReference>
<evidence type="ECO:0000256" key="1">
    <source>
        <dbReference type="ARBA" id="ARBA00004173"/>
    </source>
</evidence>
<dbReference type="PANTHER" id="PTHR36091">
    <property type="entry name" value="ALTERED INHERITANCE OF MITOCHONDRIA PROTEIN 9, MITOCHONDRIAL"/>
    <property type="match status" value="1"/>
</dbReference>
<organism evidence="7 8">
    <name type="scientific">Sclerotinia nivalis</name>
    <dbReference type="NCBI Taxonomy" id="352851"/>
    <lineage>
        <taxon>Eukaryota</taxon>
        <taxon>Fungi</taxon>
        <taxon>Dikarya</taxon>
        <taxon>Ascomycota</taxon>
        <taxon>Pezizomycotina</taxon>
        <taxon>Leotiomycetes</taxon>
        <taxon>Helotiales</taxon>
        <taxon>Sclerotiniaceae</taxon>
        <taxon>Sclerotinia</taxon>
    </lineage>
</organism>
<dbReference type="SUPFAM" id="SSF56112">
    <property type="entry name" value="Protein kinase-like (PK-like)"/>
    <property type="match status" value="1"/>
</dbReference>
<dbReference type="PANTHER" id="PTHR36091:SF1">
    <property type="entry name" value="ALTERED INHERITANCE OF MITOCHONDRIA PROTEIN 9, MITOCHONDRIAL"/>
    <property type="match status" value="1"/>
</dbReference>